<dbReference type="InterPro" id="IPR013519">
    <property type="entry name" value="Int_alpha_beta-p"/>
</dbReference>
<dbReference type="InterPro" id="IPR013517">
    <property type="entry name" value="FG-GAP"/>
</dbReference>
<evidence type="ECO:0000256" key="1">
    <source>
        <dbReference type="ARBA" id="ARBA00022729"/>
    </source>
</evidence>
<dbReference type="InterPro" id="IPR028994">
    <property type="entry name" value="Integrin_alpha_N"/>
</dbReference>
<proteinExistence type="predicted"/>
<dbReference type="Pfam" id="PF17803">
    <property type="entry name" value="Cadherin_4"/>
    <property type="match status" value="1"/>
</dbReference>
<keyword evidence="1" id="KW-0732">Signal</keyword>
<dbReference type="Gene3D" id="2.130.10.130">
    <property type="entry name" value="Integrin alpha, N-terminal"/>
    <property type="match status" value="3"/>
</dbReference>
<sequence length="1191" mass="123900">MQFFIKHILVGLLLALAVSSPLYADTNVDIQHDYTHLDSSTFLVDGLSKKEWDSIKSQTNNPELVQQAYIKASNTGSDDGFGFAVAISGDTLVVGARFEDSGATGVNGDETDNSMDNTGAVYVFTRTAGIWSQQAYLKSSNPDDGDFFGSAVAISGDTIVVGARNEDSSSNGVNGDDTDNSMSNAGAVYVFTRVAGIWDQQAYIKSSNPDMTDFFGISVAVSGDTLVVGAHFEDSNATGVDGDGSDNSSSQSGAVYVFTRTVDTWSQQAYLKASNTDSSDRFGNAVAIFNDTIVVAAENEDSNSTGIDGDQANNLAPASGAVYVFTRTAGIWSQDAYIKASNTENVDQFGISVAISGATFVVGANLEDSSASVVDGDEADNSAISSGAAYVFTLAQEGWRQQAYLKASNTETVDIFGSSVSISGDIVVIGAVNEDSNSTGVDGDQVDNSANQSGAAYVFTRAAGVWSQQNYLKASNTESLDNFAQSVAISGDTLAIGALRESGGSTGIGGDETSNAENSSGAVYVFSPGFSVGGSVSGLAADSSVILQNNDGDNLLVDANGGFNFNTHIADGNTYAVSVSDQPTAPNQICTVTGGNSGNDDGTGTIFGQAYTDIVIVCTTIMYPIRGTLTGLDIASSAVVLQNNEGDDLILNANGDFVFPTLLDDGSNYAVTVLSQPTSPTQTCLVTGGNPEIDNGTGIVLGGSVSSIVVTCTTNQYTVGGELSGLIGDALTIRLNNTETMVLDTDGAFAFPTALDDLTAYLITVQTQPASPEQVCEVTGGNSGNDDGTGILSGATETSILIKCGFTLGGVVSGLDAGTVILQNNVNDELMVNNNDVFEFVGLLNDFANYAVSVQTQPSSPSQTCVITGGNSGSNNGTGTIMSASDNSIVVFCNTAPTAVVDSYVVNEDTTLIVNSAEGVLANDTDNELDSLSVANSGVFIADGIGGTITIAADGSFTYLPPPDTSGMATFIVDVTDSLQISSSVLSIEVLPVNDAPDFSMIGDIDASTLLTAENNTMQIPGYAFDFMFGPDDESGQSVQQFNIVVFSDFNSVLNNVSIDNDGTLDLDFSLNYGVAILQLSMNDDGGTNNGGENTSPVYEFIVAYTDLIYANGFEEVVTLSSLDSLKTGGLLYSYPSYDVNSDSLIFYGHSLKLDNGCCSAKTRTTVKYWLQEVLKAENPDENYNLDEITN</sequence>
<dbReference type="SUPFAM" id="SSF50965">
    <property type="entry name" value="Galactose oxidase, central domain"/>
    <property type="match status" value="1"/>
</dbReference>
<dbReference type="InterPro" id="IPR011043">
    <property type="entry name" value="Gal_Oxase/kelch_b-propeller"/>
</dbReference>
<evidence type="ECO:0000313" key="5">
    <source>
        <dbReference type="EMBL" id="VAW45024.1"/>
    </source>
</evidence>
<gene>
    <name evidence="5" type="ORF">MNBD_GAMMA03-1408</name>
</gene>
<evidence type="ECO:0000256" key="3">
    <source>
        <dbReference type="ARBA" id="ARBA00023180"/>
    </source>
</evidence>
<dbReference type="EMBL" id="UOFC01000036">
    <property type="protein sequence ID" value="VAW45024.1"/>
    <property type="molecule type" value="Genomic_DNA"/>
</dbReference>
<dbReference type="PANTHER" id="PTHR36220:SF1">
    <property type="entry name" value="GAMMA TUBULIN COMPLEX COMPONENT C-TERMINAL DOMAIN-CONTAINING PROTEIN"/>
    <property type="match status" value="1"/>
</dbReference>
<feature type="domain" description="RapA2 cadherin-like" evidence="4">
    <location>
        <begin position="894"/>
        <end position="959"/>
    </location>
</feature>
<dbReference type="Pfam" id="PF14312">
    <property type="entry name" value="FG-GAP_2"/>
    <property type="match status" value="7"/>
</dbReference>
<organism evidence="5">
    <name type="scientific">hydrothermal vent metagenome</name>
    <dbReference type="NCBI Taxonomy" id="652676"/>
    <lineage>
        <taxon>unclassified sequences</taxon>
        <taxon>metagenomes</taxon>
        <taxon>ecological metagenomes</taxon>
    </lineage>
</organism>
<keyword evidence="2" id="KW-0677">Repeat</keyword>
<dbReference type="SMART" id="SM00191">
    <property type="entry name" value="Int_alpha"/>
    <property type="match status" value="5"/>
</dbReference>
<dbReference type="PANTHER" id="PTHR36220">
    <property type="entry name" value="UNNAMED PRODUCT"/>
    <property type="match status" value="1"/>
</dbReference>
<accession>A0A3B0WN33</accession>
<name>A0A3B0WN33_9ZZZZ</name>
<reference evidence="5" key="1">
    <citation type="submission" date="2018-06" db="EMBL/GenBank/DDBJ databases">
        <authorList>
            <person name="Zhirakovskaya E."/>
        </authorList>
    </citation>
    <scope>NUCLEOTIDE SEQUENCE</scope>
</reference>
<evidence type="ECO:0000259" key="4">
    <source>
        <dbReference type="Pfam" id="PF17803"/>
    </source>
</evidence>
<evidence type="ECO:0000256" key="2">
    <source>
        <dbReference type="ARBA" id="ARBA00022737"/>
    </source>
</evidence>
<dbReference type="AlphaFoldDB" id="A0A3B0WN33"/>
<keyword evidence="3" id="KW-0325">Glycoprotein</keyword>
<dbReference type="InterPro" id="IPR040853">
    <property type="entry name" value="RapA2_cadherin-like"/>
</dbReference>
<protein>
    <submittedName>
        <fullName evidence="5">Probable outer membrane secretion protein -Rhodobacter capsulatus</fullName>
    </submittedName>
</protein>